<dbReference type="EMBL" id="JACHKF010000001">
    <property type="protein sequence ID" value="MBB6564389.1"/>
    <property type="molecule type" value="Genomic_DNA"/>
</dbReference>
<evidence type="ECO:0000313" key="4">
    <source>
        <dbReference type="Proteomes" id="UP000553957"/>
    </source>
</evidence>
<proteinExistence type="predicted"/>
<dbReference type="Proteomes" id="UP000534306">
    <property type="component" value="Unassembled WGS sequence"/>
</dbReference>
<dbReference type="EMBL" id="JABJRC010000018">
    <property type="protein sequence ID" value="NOL45852.1"/>
    <property type="molecule type" value="Genomic_DNA"/>
</dbReference>
<dbReference type="RefSeq" id="WP_171679151.1">
    <property type="nucleotide sequence ID" value="NZ_BAAAGT010000022.1"/>
</dbReference>
<gene>
    <name evidence="1" type="ORF">HNR71_000026</name>
    <name evidence="2" type="ORF">HPO96_36970</name>
</gene>
<name>A0A7Y4L9P7_9ACTN</name>
<evidence type="ECO:0000313" key="3">
    <source>
        <dbReference type="Proteomes" id="UP000534306"/>
    </source>
</evidence>
<evidence type="ECO:0000313" key="2">
    <source>
        <dbReference type="EMBL" id="NOL45852.1"/>
    </source>
</evidence>
<dbReference type="Proteomes" id="UP000553957">
    <property type="component" value="Unassembled WGS sequence"/>
</dbReference>
<evidence type="ECO:0008006" key="5">
    <source>
        <dbReference type="Google" id="ProtNLM"/>
    </source>
</evidence>
<reference evidence="2 3" key="1">
    <citation type="submission" date="2020-05" db="EMBL/GenBank/DDBJ databases">
        <title>Genome sequence of Kribbella sandramycini ATCC 39419.</title>
        <authorList>
            <person name="Maclea K.S."/>
            <person name="Fair J.L."/>
        </authorList>
    </citation>
    <scope>NUCLEOTIDE SEQUENCE [LARGE SCALE GENOMIC DNA]</scope>
    <source>
        <strain evidence="2 3">ATCC 39419</strain>
    </source>
</reference>
<organism evidence="2 3">
    <name type="scientific">Kribbella sandramycini</name>
    <dbReference type="NCBI Taxonomy" id="60450"/>
    <lineage>
        <taxon>Bacteria</taxon>
        <taxon>Bacillati</taxon>
        <taxon>Actinomycetota</taxon>
        <taxon>Actinomycetes</taxon>
        <taxon>Propionibacteriales</taxon>
        <taxon>Kribbellaceae</taxon>
        <taxon>Kribbella</taxon>
    </lineage>
</organism>
<sequence>MNFPDTCEVLRPQGSDAYGNDLADFSDPLVIEQKCFHVIQGRQILMPRSADIQQGDRVRIDGETYAADADPIRSPSALKLYMLKLTRLED</sequence>
<reference evidence="1 4" key="2">
    <citation type="submission" date="2020-08" db="EMBL/GenBank/DDBJ databases">
        <title>Sequencing the genomes of 1000 actinobacteria strains.</title>
        <authorList>
            <person name="Klenk H.-P."/>
        </authorList>
    </citation>
    <scope>NUCLEOTIDE SEQUENCE [LARGE SCALE GENOMIC DNA]</scope>
    <source>
        <strain evidence="1 4">DSM 15626</strain>
    </source>
</reference>
<accession>A0A7Y4L9P7</accession>
<protein>
    <recommendedName>
        <fullName evidence="5">Head-tail joining protein</fullName>
    </recommendedName>
</protein>
<dbReference type="AlphaFoldDB" id="A0A7Y4L9P7"/>
<comment type="caution">
    <text evidence="2">The sequence shown here is derived from an EMBL/GenBank/DDBJ whole genome shotgun (WGS) entry which is preliminary data.</text>
</comment>
<evidence type="ECO:0000313" key="1">
    <source>
        <dbReference type="EMBL" id="MBB6564389.1"/>
    </source>
</evidence>
<keyword evidence="3" id="KW-1185">Reference proteome</keyword>